<evidence type="ECO:0000256" key="6">
    <source>
        <dbReference type="ARBA" id="ARBA00023004"/>
    </source>
</evidence>
<evidence type="ECO:0000313" key="13">
    <source>
        <dbReference type="EMBL" id="EGG30591.1"/>
    </source>
</evidence>
<dbReference type="AlphaFoldDB" id="F3KZA4"/>
<evidence type="ECO:0000256" key="1">
    <source>
        <dbReference type="ARBA" id="ARBA00004571"/>
    </source>
</evidence>
<gene>
    <name evidence="13" type="ORF">IMCC3088_215</name>
</gene>
<keyword evidence="8 12" id="KW-0798">TonB box</keyword>
<keyword evidence="14" id="KW-1185">Reference proteome</keyword>
<dbReference type="OrthoDB" id="127311at2"/>
<keyword evidence="9 11" id="KW-0472">Membrane</keyword>
<accession>F3KZA4</accession>
<dbReference type="InterPro" id="IPR000531">
    <property type="entry name" value="Beta-barrel_TonB"/>
</dbReference>
<keyword evidence="13" id="KW-0675">Receptor</keyword>
<evidence type="ECO:0000256" key="3">
    <source>
        <dbReference type="ARBA" id="ARBA00022452"/>
    </source>
</evidence>
<evidence type="ECO:0000256" key="2">
    <source>
        <dbReference type="ARBA" id="ARBA00022448"/>
    </source>
</evidence>
<name>F3KZA4_9GAMM</name>
<dbReference type="Pfam" id="PF07715">
    <property type="entry name" value="Plug"/>
    <property type="match status" value="1"/>
</dbReference>
<dbReference type="EMBL" id="AEIG01000011">
    <property type="protein sequence ID" value="EGG30591.1"/>
    <property type="molecule type" value="Genomic_DNA"/>
</dbReference>
<evidence type="ECO:0000256" key="9">
    <source>
        <dbReference type="ARBA" id="ARBA00023136"/>
    </source>
</evidence>
<reference evidence="13 14" key="1">
    <citation type="journal article" date="2011" name="J. Bacteriol.">
        <title>Genome sequence of strain IMCC3088, a proteorhodopsin-containing marine bacterium belonging to the OM60/NOR5 clade.</title>
        <authorList>
            <person name="Jang Y."/>
            <person name="Oh H.M."/>
            <person name="Kang I."/>
            <person name="Lee K."/>
            <person name="Yang S.J."/>
            <person name="Cho J.C."/>
        </authorList>
    </citation>
    <scope>NUCLEOTIDE SEQUENCE [LARGE SCALE GENOMIC DNA]</scope>
    <source>
        <strain evidence="13 14">IMCC3088</strain>
    </source>
</reference>
<sequence length="732" mass="78613">MHAQKRLQKTAIAAALLAIAFEAPAQTLEEVVVTAQHREENLQDVPIAITAISSEEIRTADISDLNSISVRTPGFSMGTFTPAQPQLFIRGVGSNADGAAEDQSVVVFLDGVYVGRTAGQAFDLFDLERIEILRGPQGTLYGKNAAGGAINLVSQKPSETFSGAVELSAGDLGYFSTRGKVSGPLSDTLFGKVSFTYKERDGYVDSLVANLDDFNAYESQGIRAQLLGRPSDTMEWLLTVDASDDSRTGPGRSVGDQFLQATIAGLGGFAPGFYQNMLTQEPSSDVDSQGVSLQMDWDVGNGTLTSITAYREANAKVTDIAFGVAFQYLGLGSLDNSVDESSSQFSQEIRYATDLSDTVFLQTGVYYLNEDVDRLESLDIVCGNLCAGFSNNFYNASNPLPLYGSADQTNETNSYGVFAQAQWSVNDRADVTLGARYTRETKDATNVGTPDGAFAILAPYDVKMDESWSAFTPKAAINYQLSEDVMAYASVSTGFKSGGFQGLAPTGIAASTPFDEENVTTYELGLKGTLLDGAMRFNGAIFTSDYEDLQVLVLTVQPDGLPGPQLTANAGEAEITGIELEAQWQVTDMLQLAATYANLDTEYTQLDNDLAVNEGNLLRNAPENAYSISAIFDMPLASGASLNARVDFSHKDDAYQDIPNQEAAKMIEYDVVNLRAAYVAEGAQWEVAAWVKNATDEEYLLHNSVLNPGLAQLPLPAAPRTVGVTATWNFGE</sequence>
<comment type="caution">
    <text evidence="13">The sequence shown here is derived from an EMBL/GenBank/DDBJ whole genome shotgun (WGS) entry which is preliminary data.</text>
</comment>
<organism evidence="13 14">
    <name type="scientific">Aequoribacter fuscus</name>
    <dbReference type="NCBI Taxonomy" id="2518989"/>
    <lineage>
        <taxon>Bacteria</taxon>
        <taxon>Pseudomonadati</taxon>
        <taxon>Pseudomonadota</taxon>
        <taxon>Gammaproteobacteria</taxon>
        <taxon>Cellvibrionales</taxon>
        <taxon>Halieaceae</taxon>
        <taxon>Aequoribacter</taxon>
    </lineage>
</organism>
<evidence type="ECO:0000256" key="7">
    <source>
        <dbReference type="ARBA" id="ARBA00023065"/>
    </source>
</evidence>
<dbReference type="STRING" id="2518989.IMCC3088_215"/>
<keyword evidence="6" id="KW-0408">Iron</keyword>
<dbReference type="PANTHER" id="PTHR32552">
    <property type="entry name" value="FERRICHROME IRON RECEPTOR-RELATED"/>
    <property type="match status" value="1"/>
</dbReference>
<keyword evidence="4" id="KW-0410">Iron transport</keyword>
<keyword evidence="5 11" id="KW-0812">Transmembrane</keyword>
<evidence type="ECO:0000313" key="14">
    <source>
        <dbReference type="Proteomes" id="UP000005615"/>
    </source>
</evidence>
<dbReference type="SUPFAM" id="SSF56935">
    <property type="entry name" value="Porins"/>
    <property type="match status" value="1"/>
</dbReference>
<dbReference type="RefSeq" id="WP_009574744.1">
    <property type="nucleotide sequence ID" value="NZ_AEIG01000011.1"/>
</dbReference>
<dbReference type="Gene3D" id="2.40.170.20">
    <property type="entry name" value="TonB-dependent receptor, beta-barrel domain"/>
    <property type="match status" value="1"/>
</dbReference>
<proteinExistence type="inferred from homology"/>
<keyword evidence="2 11" id="KW-0813">Transport</keyword>
<dbReference type="GO" id="GO:0006826">
    <property type="term" value="P:iron ion transport"/>
    <property type="evidence" value="ECO:0007669"/>
    <property type="project" value="UniProtKB-KW"/>
</dbReference>
<comment type="similarity">
    <text evidence="11 12">Belongs to the TonB-dependent receptor family.</text>
</comment>
<dbReference type="Pfam" id="PF00593">
    <property type="entry name" value="TonB_dep_Rec_b-barrel"/>
    <property type="match status" value="1"/>
</dbReference>
<evidence type="ECO:0000256" key="4">
    <source>
        <dbReference type="ARBA" id="ARBA00022496"/>
    </source>
</evidence>
<comment type="subcellular location">
    <subcellularLocation>
        <location evidence="1 11">Cell outer membrane</location>
        <topology evidence="1 11">Multi-pass membrane protein</topology>
    </subcellularLocation>
</comment>
<dbReference type="CDD" id="cd01347">
    <property type="entry name" value="ligand_gated_channel"/>
    <property type="match status" value="1"/>
</dbReference>
<evidence type="ECO:0000256" key="10">
    <source>
        <dbReference type="ARBA" id="ARBA00023237"/>
    </source>
</evidence>
<evidence type="ECO:0000256" key="5">
    <source>
        <dbReference type="ARBA" id="ARBA00022692"/>
    </source>
</evidence>
<keyword evidence="7" id="KW-0406">Ion transport</keyword>
<protein>
    <submittedName>
        <fullName evidence="13">TonB-dependent receptor</fullName>
    </submittedName>
</protein>
<dbReference type="GO" id="GO:0009279">
    <property type="term" value="C:cell outer membrane"/>
    <property type="evidence" value="ECO:0007669"/>
    <property type="project" value="UniProtKB-SubCell"/>
</dbReference>
<dbReference type="Proteomes" id="UP000005615">
    <property type="component" value="Unassembled WGS sequence"/>
</dbReference>
<keyword evidence="3 11" id="KW-1134">Transmembrane beta strand</keyword>
<dbReference type="InterPro" id="IPR036942">
    <property type="entry name" value="Beta-barrel_TonB_sf"/>
</dbReference>
<dbReference type="PANTHER" id="PTHR32552:SF81">
    <property type="entry name" value="TONB-DEPENDENT OUTER MEMBRANE RECEPTOR"/>
    <property type="match status" value="1"/>
</dbReference>
<dbReference type="InterPro" id="IPR012910">
    <property type="entry name" value="Plug_dom"/>
</dbReference>
<evidence type="ECO:0000256" key="11">
    <source>
        <dbReference type="PROSITE-ProRule" id="PRU01360"/>
    </source>
</evidence>
<dbReference type="InterPro" id="IPR039426">
    <property type="entry name" value="TonB-dep_rcpt-like"/>
</dbReference>
<dbReference type="eggNOG" id="COG4771">
    <property type="taxonomic scope" value="Bacteria"/>
</dbReference>
<evidence type="ECO:0000256" key="8">
    <source>
        <dbReference type="ARBA" id="ARBA00023077"/>
    </source>
</evidence>
<evidence type="ECO:0000256" key="12">
    <source>
        <dbReference type="RuleBase" id="RU003357"/>
    </source>
</evidence>
<dbReference type="PROSITE" id="PS52016">
    <property type="entry name" value="TONB_DEPENDENT_REC_3"/>
    <property type="match status" value="1"/>
</dbReference>
<keyword evidence="10 11" id="KW-0998">Cell outer membrane</keyword>